<feature type="transmembrane region" description="Helical" evidence="7">
    <location>
        <begin position="33"/>
        <end position="52"/>
    </location>
</feature>
<dbReference type="EMBL" id="SACO01000010">
    <property type="protein sequence ID" value="RVU04099.1"/>
    <property type="molecule type" value="Genomic_DNA"/>
</dbReference>
<feature type="transmembrane region" description="Helical" evidence="7">
    <location>
        <begin position="72"/>
        <end position="93"/>
    </location>
</feature>
<feature type="transmembrane region" description="Helical" evidence="7">
    <location>
        <begin position="259"/>
        <end position="280"/>
    </location>
</feature>
<evidence type="ECO:0000256" key="4">
    <source>
        <dbReference type="ARBA" id="ARBA00022692"/>
    </source>
</evidence>
<dbReference type="SUPFAM" id="SSF118215">
    <property type="entry name" value="Proton glutamate symport protein"/>
    <property type="match status" value="1"/>
</dbReference>
<proteinExistence type="predicted"/>
<accession>A0A437N2E3</accession>
<dbReference type="AlphaFoldDB" id="A0A437N2E3"/>
<evidence type="ECO:0000256" key="5">
    <source>
        <dbReference type="ARBA" id="ARBA00022989"/>
    </source>
</evidence>
<evidence type="ECO:0000256" key="1">
    <source>
        <dbReference type="ARBA" id="ARBA00004651"/>
    </source>
</evidence>
<dbReference type="PANTHER" id="PTHR42865:SF7">
    <property type="entry name" value="PROTON_GLUTAMATE-ASPARTATE SYMPORTER"/>
    <property type="match status" value="1"/>
</dbReference>
<dbReference type="Proteomes" id="UP000282837">
    <property type="component" value="Unassembled WGS sequence"/>
</dbReference>
<dbReference type="GO" id="GO:0005886">
    <property type="term" value="C:plasma membrane"/>
    <property type="evidence" value="ECO:0007669"/>
    <property type="project" value="UniProtKB-SubCell"/>
</dbReference>
<keyword evidence="4 7" id="KW-0812">Transmembrane</keyword>
<reference evidence="8 9" key="1">
    <citation type="submission" date="2019-01" db="EMBL/GenBank/DDBJ databases">
        <authorList>
            <person name="Chen W.-M."/>
        </authorList>
    </citation>
    <scope>NUCLEOTIDE SEQUENCE [LARGE SCALE GENOMIC DNA]</scope>
    <source>
        <strain evidence="8 9">FSY-9</strain>
    </source>
</reference>
<feature type="transmembrane region" description="Helical" evidence="7">
    <location>
        <begin position="105"/>
        <end position="128"/>
    </location>
</feature>
<protein>
    <submittedName>
        <fullName evidence="8">Cation:dicarboxylase symporter family transporter</fullName>
    </submittedName>
</protein>
<feature type="transmembrane region" description="Helical" evidence="7">
    <location>
        <begin position="201"/>
        <end position="221"/>
    </location>
</feature>
<feature type="transmembrane region" description="Helical" evidence="7">
    <location>
        <begin position="376"/>
        <end position="403"/>
    </location>
</feature>
<evidence type="ECO:0000256" key="6">
    <source>
        <dbReference type="ARBA" id="ARBA00023136"/>
    </source>
</evidence>
<keyword evidence="9" id="KW-1185">Reference proteome</keyword>
<keyword evidence="5 7" id="KW-1133">Transmembrane helix</keyword>
<dbReference type="PANTHER" id="PTHR42865">
    <property type="entry name" value="PROTON/GLUTAMATE-ASPARTATE SYMPORTER"/>
    <property type="match status" value="1"/>
</dbReference>
<dbReference type="PRINTS" id="PR00173">
    <property type="entry name" value="EDTRNSPORT"/>
</dbReference>
<keyword evidence="6 7" id="KW-0472">Membrane</keyword>
<keyword evidence="2" id="KW-0813">Transport</keyword>
<comment type="caution">
    <text evidence="8">The sequence shown here is derived from an EMBL/GenBank/DDBJ whole genome shotgun (WGS) entry which is preliminary data.</text>
</comment>
<evidence type="ECO:0000256" key="7">
    <source>
        <dbReference type="SAM" id="Phobius"/>
    </source>
</evidence>
<organism evidence="8 9">
    <name type="scientific">Novosphingobium umbonatum</name>
    <dbReference type="NCBI Taxonomy" id="1908524"/>
    <lineage>
        <taxon>Bacteria</taxon>
        <taxon>Pseudomonadati</taxon>
        <taxon>Pseudomonadota</taxon>
        <taxon>Alphaproteobacteria</taxon>
        <taxon>Sphingomonadales</taxon>
        <taxon>Sphingomonadaceae</taxon>
        <taxon>Novosphingobium</taxon>
    </lineage>
</organism>
<dbReference type="InterPro" id="IPR036458">
    <property type="entry name" value="Na:dicarbo_symporter_sf"/>
</dbReference>
<evidence type="ECO:0000256" key="2">
    <source>
        <dbReference type="ARBA" id="ARBA00022448"/>
    </source>
</evidence>
<dbReference type="OrthoDB" id="9766690at2"/>
<dbReference type="InterPro" id="IPR001991">
    <property type="entry name" value="Na-dicarboxylate_symporter"/>
</dbReference>
<gene>
    <name evidence="8" type="ORF">EOE18_13060</name>
</gene>
<dbReference type="GO" id="GO:0015293">
    <property type="term" value="F:symporter activity"/>
    <property type="evidence" value="ECO:0007669"/>
    <property type="project" value="UniProtKB-KW"/>
</dbReference>
<evidence type="ECO:0000313" key="9">
    <source>
        <dbReference type="Proteomes" id="UP000282837"/>
    </source>
</evidence>
<dbReference type="Pfam" id="PF00375">
    <property type="entry name" value="SDF"/>
    <property type="match status" value="1"/>
</dbReference>
<keyword evidence="3" id="KW-1003">Cell membrane</keyword>
<dbReference type="Gene3D" id="1.10.3860.10">
    <property type="entry name" value="Sodium:dicarboxylate symporter"/>
    <property type="match status" value="1"/>
</dbReference>
<comment type="subcellular location">
    <subcellularLocation>
        <location evidence="1">Cell membrane</location>
        <topology evidence="1">Multi-pass membrane protein</topology>
    </subcellularLocation>
</comment>
<sequence>MSPEQGFIGDSRPVQKDEKSLSLQLPEIKVSSLATLGALGLGLAVGLAIASLPVSGAILQWVEPVGALWLKGLQMCILPLVVALLVLGIVQTAHAAKAGRMARRAVLWIIGVYLASGAVAVVVMPLWLELWPIPGAAAGALAQGSAQGAGPVPPLAEFVLSILPSNIVTAASHGEMLPCVVFFAIFAAAMGRLPAGPRAHLLGLFEALAGVMMVMIGWVLSLAPIGVFALALTLAVKTGTAAIGALAHYVALVAGMGGLVLLAAPVVAVVAGRLALGAYLRALGPVSAMALSTQSSLATLPAMLSACKQLGLRNASAELSLPLCVALFRATGPAMNLAVVIYVAHLTGTPLVLSAMLAGIAVAALAELGTPSLPGAISFVLSIGPVAIAMGVPVGPLALLVAVEMLPDLMRTWGNVAMDVAVTASVDRVTVDAD</sequence>
<evidence type="ECO:0000313" key="8">
    <source>
        <dbReference type="EMBL" id="RVU04099.1"/>
    </source>
</evidence>
<name>A0A437N2E3_9SPHN</name>
<feature type="transmembrane region" description="Helical" evidence="7">
    <location>
        <begin position="167"/>
        <end position="189"/>
    </location>
</feature>
<evidence type="ECO:0000256" key="3">
    <source>
        <dbReference type="ARBA" id="ARBA00022475"/>
    </source>
</evidence>